<accession>A0A1E1IZ10</accession>
<reference evidence="2" key="1">
    <citation type="submission" date="2012-08" db="EMBL/GenBank/DDBJ databases">
        <title>Comparative genomics of metastatic and non-metastatic Leishmania guyanensis provides insights into polygenic factors involved in Leishmania RNA virus infection.</title>
        <authorList>
            <person name="Smith D."/>
            <person name="Hertz-Fowler C."/>
            <person name="Martin R."/>
            <person name="Dickens N."/>
            <person name="Fasel N."/>
            <person name="Falquet L."/>
            <person name="Beverley S."/>
            <person name="Zangger H."/>
            <person name="Calderon-Copete S."/>
            <person name="Mottram J."/>
            <person name="Xenarios I."/>
        </authorList>
    </citation>
    <scope>NUCLEOTIDE SEQUENCE</scope>
    <source>
        <strain evidence="2">MHOM/BR/75/M4147/SSU:IR2SAT-LUC</strain>
    </source>
</reference>
<dbReference type="AlphaFoldDB" id="A0A1E1IZ10"/>
<sequence length="154" mass="17243">MNSTARAWLNLRRTEGRRLHDGTTAQVERLHLLTRGTARLAEVNRCTSLSLHCQLASPSTPARAADANAAVALLMNAQSAFHDEEREKRDLLSQEENNARISTLCCMLHCALRRRYPRETDGDAYSVADDRSSLSSMAPRMHVPTPFSSRDLPR</sequence>
<evidence type="ECO:0000256" key="1">
    <source>
        <dbReference type="SAM" id="MobiDB-lite"/>
    </source>
</evidence>
<proteinExistence type="predicted"/>
<evidence type="ECO:0000313" key="2">
    <source>
        <dbReference type="EMBL" id="CCM16560.1"/>
    </source>
</evidence>
<name>A0A1E1IZ10_LEIGU</name>
<feature type="region of interest" description="Disordered" evidence="1">
    <location>
        <begin position="121"/>
        <end position="154"/>
    </location>
</feature>
<organism evidence="2">
    <name type="scientific">Leishmania guyanensis</name>
    <dbReference type="NCBI Taxonomy" id="5670"/>
    <lineage>
        <taxon>Eukaryota</taxon>
        <taxon>Discoba</taxon>
        <taxon>Euglenozoa</taxon>
        <taxon>Kinetoplastea</taxon>
        <taxon>Metakinetoplastina</taxon>
        <taxon>Trypanosomatida</taxon>
        <taxon>Trypanosomatidae</taxon>
        <taxon>Leishmaniinae</taxon>
        <taxon>Leishmania</taxon>
        <taxon>Leishmania guyanensis species complex</taxon>
    </lineage>
</organism>
<dbReference type="EMBL" id="CALQ01001088">
    <property type="protein sequence ID" value="CCM16560.1"/>
    <property type="molecule type" value="Genomic_DNA"/>
</dbReference>
<protein>
    <submittedName>
        <fullName evidence="2">Uncharacterized protein</fullName>
    </submittedName>
</protein>
<gene>
    <name evidence="2" type="primary">LgM4147LRVhigh.26.01291.00400</name>
    <name evidence="2" type="ORF">BN36_2640640</name>
</gene>